<dbReference type="Proteomes" id="UP000245207">
    <property type="component" value="Unassembled WGS sequence"/>
</dbReference>
<dbReference type="AlphaFoldDB" id="A0A2U1MGB0"/>
<dbReference type="EMBL" id="PKPP01005401">
    <property type="protein sequence ID" value="PWA60277.1"/>
    <property type="molecule type" value="Genomic_DNA"/>
</dbReference>
<evidence type="ECO:0000313" key="2">
    <source>
        <dbReference type="Proteomes" id="UP000245207"/>
    </source>
</evidence>
<accession>A0A2U1MGB0</accession>
<proteinExistence type="predicted"/>
<reference evidence="1 2" key="1">
    <citation type="journal article" date="2018" name="Mol. Plant">
        <title>The genome of Artemisia annua provides insight into the evolution of Asteraceae family and artemisinin biosynthesis.</title>
        <authorList>
            <person name="Shen Q."/>
            <person name="Zhang L."/>
            <person name="Liao Z."/>
            <person name="Wang S."/>
            <person name="Yan T."/>
            <person name="Shi P."/>
            <person name="Liu M."/>
            <person name="Fu X."/>
            <person name="Pan Q."/>
            <person name="Wang Y."/>
            <person name="Lv Z."/>
            <person name="Lu X."/>
            <person name="Zhang F."/>
            <person name="Jiang W."/>
            <person name="Ma Y."/>
            <person name="Chen M."/>
            <person name="Hao X."/>
            <person name="Li L."/>
            <person name="Tang Y."/>
            <person name="Lv G."/>
            <person name="Zhou Y."/>
            <person name="Sun X."/>
            <person name="Brodelius P.E."/>
            <person name="Rose J.K.C."/>
            <person name="Tang K."/>
        </authorList>
    </citation>
    <scope>NUCLEOTIDE SEQUENCE [LARGE SCALE GENOMIC DNA]</scope>
    <source>
        <strain evidence="2">cv. Huhao1</strain>
        <tissue evidence="1">Leaf</tissue>
    </source>
</reference>
<evidence type="ECO:0000313" key="1">
    <source>
        <dbReference type="EMBL" id="PWA60277.1"/>
    </source>
</evidence>
<organism evidence="1 2">
    <name type="scientific">Artemisia annua</name>
    <name type="common">Sweet wormwood</name>
    <dbReference type="NCBI Taxonomy" id="35608"/>
    <lineage>
        <taxon>Eukaryota</taxon>
        <taxon>Viridiplantae</taxon>
        <taxon>Streptophyta</taxon>
        <taxon>Embryophyta</taxon>
        <taxon>Tracheophyta</taxon>
        <taxon>Spermatophyta</taxon>
        <taxon>Magnoliopsida</taxon>
        <taxon>eudicotyledons</taxon>
        <taxon>Gunneridae</taxon>
        <taxon>Pentapetalae</taxon>
        <taxon>asterids</taxon>
        <taxon>campanulids</taxon>
        <taxon>Asterales</taxon>
        <taxon>Asteraceae</taxon>
        <taxon>Asteroideae</taxon>
        <taxon>Anthemideae</taxon>
        <taxon>Artemisiinae</taxon>
        <taxon>Artemisia</taxon>
    </lineage>
</organism>
<keyword evidence="2" id="KW-1185">Reference proteome</keyword>
<comment type="caution">
    <text evidence="1">The sequence shown here is derived from an EMBL/GenBank/DDBJ whole genome shotgun (WGS) entry which is preliminary data.</text>
</comment>
<protein>
    <submittedName>
        <fullName evidence="1">Uncharacterized protein</fullName>
    </submittedName>
</protein>
<name>A0A2U1MGB0_ARTAN</name>
<sequence>MKQIFYRFLELMNLCFFMKRLFEGIDTVGVDSKLKKIVWFKCVRPRFGQITKNFPSTIHPKNDRI</sequence>
<gene>
    <name evidence="1" type="ORF">CTI12_AA383650</name>
</gene>